<dbReference type="GO" id="GO:0003723">
    <property type="term" value="F:RNA binding"/>
    <property type="evidence" value="ECO:0007669"/>
    <property type="project" value="TreeGrafter"/>
</dbReference>
<sequence length="808" mass="91426">MASLRSLKKSMKNLESKKKKKKKKREGSGEGCRRESSPMDDAGDEMIPGEESLFAQAPKAKMRSPKDFEMEMDRAPGGSRERCGRESSRVDDGGAEMIRGEESVFAQAPKVKMPSPEDLERDMDREDLERDMDREDFERYMDWKYLWEDLEREMDQASGGSDPVNVDGNGGAGGVTSANVMLEEATGVHAQKNKRKASSSLEEKDGANKGKKVKMVTEVEGKTVEKDIELESMGGASEGGSSIGAGPIELDERGEDLAARRQKKRQRDNKKSRGLGSNGYGSPAGTGVATIGPRIAVVVTPHMPRRYGYLLKIVSFLLPYKSSGKAYQCSSPRIETLLRHTRCNLSLFFEWEPNDKKTICWMFNSLTRTRVRFLVNPAFTSEELEVKVKRAACSFSSNFAGDETWNVVKETLEMMFCPAQHEQSEEPDHIYFFTRIDDCVYFRNMKVGPYFCLKLIDVQREGAVSCRASDISQSQMTTELSLCPTMCYSLSPGLGPCSLHSLCLNGQEFLIVLENGLDLSVFEGFNLSLLEFLDEEPFLKKKKIVGSKDDEEYNFVRNIGKMIIRSILAHLLELFSSNKCVELAAKTLVSTKILLKGSSVKFFGVELVEYEKGQANDNIHHVVKLIKSCFPANLIPCDLMDVFDRLLEDLEDPLESLKLAKDDPSLLLAKERRELMIHLHTEYMTNVKPKLLIGDNAKVNCNSFFENCPYLHSWINTMGKNKYLGAVANYNSDFVTMRVQKRTVEEGNEAQMGEFQFAIMRNCDVHIPENVLKDGITPFRLSWTDYIRTSYFRRYLSFIQKRMARYKS</sequence>
<dbReference type="EMBL" id="RWGY01000039">
    <property type="protein sequence ID" value="TVU08850.1"/>
    <property type="molecule type" value="Genomic_DNA"/>
</dbReference>
<feature type="region of interest" description="Disordered" evidence="3">
    <location>
        <begin position="1"/>
        <end position="130"/>
    </location>
</feature>
<organism evidence="4 5">
    <name type="scientific">Eragrostis curvula</name>
    <name type="common">weeping love grass</name>
    <dbReference type="NCBI Taxonomy" id="38414"/>
    <lineage>
        <taxon>Eukaryota</taxon>
        <taxon>Viridiplantae</taxon>
        <taxon>Streptophyta</taxon>
        <taxon>Embryophyta</taxon>
        <taxon>Tracheophyta</taxon>
        <taxon>Spermatophyta</taxon>
        <taxon>Magnoliopsida</taxon>
        <taxon>Liliopsida</taxon>
        <taxon>Poales</taxon>
        <taxon>Poaceae</taxon>
        <taxon>PACMAD clade</taxon>
        <taxon>Chloridoideae</taxon>
        <taxon>Eragrostideae</taxon>
        <taxon>Eragrostidinae</taxon>
        <taxon>Eragrostis</taxon>
    </lineage>
</organism>
<gene>
    <name evidence="4" type="ORF">EJB05_42266</name>
</gene>
<evidence type="ECO:0000256" key="1">
    <source>
        <dbReference type="ARBA" id="ARBA00004604"/>
    </source>
</evidence>
<dbReference type="PANTHER" id="PTHR13634:SF1">
    <property type="entry name" value="OS01G0148400 PROTEIN"/>
    <property type="match status" value="1"/>
</dbReference>
<feature type="compositionally biased region" description="Basic and acidic residues" evidence="3">
    <location>
        <begin position="64"/>
        <end position="102"/>
    </location>
</feature>
<feature type="compositionally biased region" description="Basic residues" evidence="3">
    <location>
        <begin position="260"/>
        <end position="273"/>
    </location>
</feature>
<keyword evidence="2" id="KW-0690">Ribosome biogenesis</keyword>
<dbReference type="InterPro" id="IPR026532">
    <property type="entry name" value="BRX1"/>
</dbReference>
<evidence type="ECO:0000313" key="4">
    <source>
        <dbReference type="EMBL" id="TVU08850.1"/>
    </source>
</evidence>
<evidence type="ECO:0000313" key="5">
    <source>
        <dbReference type="Proteomes" id="UP000324897"/>
    </source>
</evidence>
<comment type="subcellular location">
    <subcellularLocation>
        <location evidence="1">Nucleus</location>
        <location evidence="1">Nucleolus</location>
    </subcellularLocation>
</comment>
<evidence type="ECO:0000256" key="3">
    <source>
        <dbReference type="SAM" id="MobiDB-lite"/>
    </source>
</evidence>
<dbReference type="Gramene" id="TVU08850">
    <property type="protein sequence ID" value="TVU08850"/>
    <property type="gene ID" value="EJB05_42266"/>
</dbReference>
<accession>A0A5J9TBT3</accession>
<reference evidence="4 5" key="1">
    <citation type="journal article" date="2019" name="Sci. Rep.">
        <title>A high-quality genome of Eragrostis curvula grass provides insights into Poaceae evolution and supports new strategies to enhance forage quality.</title>
        <authorList>
            <person name="Carballo J."/>
            <person name="Santos B.A.C.M."/>
            <person name="Zappacosta D."/>
            <person name="Garbus I."/>
            <person name="Selva J.P."/>
            <person name="Gallo C.A."/>
            <person name="Diaz A."/>
            <person name="Albertini E."/>
            <person name="Caccamo M."/>
            <person name="Echenique V."/>
        </authorList>
    </citation>
    <scope>NUCLEOTIDE SEQUENCE [LARGE SCALE GENOMIC DNA]</scope>
    <source>
        <strain evidence="5">cv. Victoria</strain>
        <tissue evidence="4">Leaf</tissue>
    </source>
</reference>
<feature type="region of interest" description="Disordered" evidence="3">
    <location>
        <begin position="154"/>
        <end position="283"/>
    </location>
</feature>
<proteinExistence type="predicted"/>
<name>A0A5J9TBT3_9POAL</name>
<dbReference type="GO" id="GO:0005730">
    <property type="term" value="C:nucleolus"/>
    <property type="evidence" value="ECO:0007669"/>
    <property type="project" value="UniProtKB-SubCell"/>
</dbReference>
<protein>
    <submittedName>
        <fullName evidence="4">Uncharacterized protein</fullName>
    </submittedName>
</protein>
<dbReference type="GO" id="GO:0000027">
    <property type="term" value="P:ribosomal large subunit assembly"/>
    <property type="evidence" value="ECO:0007669"/>
    <property type="project" value="TreeGrafter"/>
</dbReference>
<comment type="caution">
    <text evidence="4">The sequence shown here is derived from an EMBL/GenBank/DDBJ whole genome shotgun (WGS) entry which is preliminary data.</text>
</comment>
<dbReference type="AlphaFoldDB" id="A0A5J9TBT3"/>
<feature type="compositionally biased region" description="Basic residues" evidence="3">
    <location>
        <begin position="1"/>
        <end position="25"/>
    </location>
</feature>
<dbReference type="PANTHER" id="PTHR13634">
    <property type="entry name" value="RIBOSOME BIOGENESIS PROTEIN BRIX"/>
    <property type="match status" value="1"/>
</dbReference>
<feature type="compositionally biased region" description="Basic and acidic residues" evidence="3">
    <location>
        <begin position="215"/>
        <end position="229"/>
    </location>
</feature>
<dbReference type="Proteomes" id="UP000324897">
    <property type="component" value="Chromosome 3"/>
</dbReference>
<feature type="compositionally biased region" description="Basic and acidic residues" evidence="3">
    <location>
        <begin position="26"/>
        <end position="37"/>
    </location>
</feature>
<keyword evidence="5" id="KW-1185">Reference proteome</keyword>
<dbReference type="OrthoDB" id="694883at2759"/>
<evidence type="ECO:0000256" key="2">
    <source>
        <dbReference type="ARBA" id="ARBA00022517"/>
    </source>
</evidence>